<organism evidence="2 3">
    <name type="scientific">Arachidicoccus rhizosphaerae</name>
    <dbReference type="NCBI Taxonomy" id="551991"/>
    <lineage>
        <taxon>Bacteria</taxon>
        <taxon>Pseudomonadati</taxon>
        <taxon>Bacteroidota</taxon>
        <taxon>Chitinophagia</taxon>
        <taxon>Chitinophagales</taxon>
        <taxon>Chitinophagaceae</taxon>
        <taxon>Arachidicoccus</taxon>
    </lineage>
</organism>
<keyword evidence="1" id="KW-0732">Signal</keyword>
<accession>A0A1H3X9S5</accession>
<proteinExistence type="predicted"/>
<evidence type="ECO:0000313" key="3">
    <source>
        <dbReference type="Proteomes" id="UP000199041"/>
    </source>
</evidence>
<protein>
    <recommendedName>
        <fullName evidence="4">Lipocalin-like domain-containing protein</fullName>
    </recommendedName>
</protein>
<dbReference type="EMBL" id="FNQY01000005">
    <property type="protein sequence ID" value="SDZ96043.1"/>
    <property type="molecule type" value="Genomic_DNA"/>
</dbReference>
<dbReference type="RefSeq" id="WP_091394890.1">
    <property type="nucleotide sequence ID" value="NZ_FNQY01000005.1"/>
</dbReference>
<evidence type="ECO:0000313" key="2">
    <source>
        <dbReference type="EMBL" id="SDZ96043.1"/>
    </source>
</evidence>
<evidence type="ECO:0000256" key="1">
    <source>
        <dbReference type="SAM" id="SignalP"/>
    </source>
</evidence>
<reference evidence="2 3" key="1">
    <citation type="submission" date="2016-10" db="EMBL/GenBank/DDBJ databases">
        <authorList>
            <person name="de Groot N.N."/>
        </authorList>
    </citation>
    <scope>NUCLEOTIDE SEQUENCE [LARGE SCALE GENOMIC DNA]</scope>
    <source>
        <strain evidence="2 3">Vu-144</strain>
    </source>
</reference>
<dbReference type="PROSITE" id="PS51257">
    <property type="entry name" value="PROKAR_LIPOPROTEIN"/>
    <property type="match status" value="1"/>
</dbReference>
<feature type="signal peptide" evidence="1">
    <location>
        <begin position="1"/>
        <end position="26"/>
    </location>
</feature>
<name>A0A1H3X9S5_9BACT</name>
<dbReference type="OrthoDB" id="1121756at2"/>
<gene>
    <name evidence="2" type="ORF">SAMN05192529_10540</name>
</gene>
<feature type="chain" id="PRO_5011673713" description="Lipocalin-like domain-containing protein" evidence="1">
    <location>
        <begin position="27"/>
        <end position="181"/>
    </location>
</feature>
<keyword evidence="3" id="KW-1185">Reference proteome</keyword>
<sequence length="181" mass="19970">MKKHFGILLAVFALLFITSCSTTSHTIDKVNMNGSYTVSDVRVEGVNTASSTHKETFNDAGNTSATILTKVKLETTVFDDVTPNCFIGSQWVLPHNGYGTYTIQDNGDCYAGKRNIIWSVRTDQGGQKKFQLKIIDGQKAKTVTQGYLLDITDVTAQGFTLVSPVEVDGQTAYVYYEFTRN</sequence>
<dbReference type="Proteomes" id="UP000199041">
    <property type="component" value="Unassembled WGS sequence"/>
</dbReference>
<dbReference type="STRING" id="551991.SAMN05192529_10540"/>
<evidence type="ECO:0008006" key="4">
    <source>
        <dbReference type="Google" id="ProtNLM"/>
    </source>
</evidence>
<dbReference type="AlphaFoldDB" id="A0A1H3X9S5"/>